<dbReference type="OrthoDB" id="123501at2"/>
<dbReference type="RefSeq" id="WP_110173731.1">
    <property type="nucleotide sequence ID" value="NZ_CP015136.1"/>
</dbReference>
<evidence type="ECO:0000313" key="2">
    <source>
        <dbReference type="EMBL" id="AMY12261.1"/>
    </source>
</evidence>
<protein>
    <submittedName>
        <fullName evidence="2">Flp pilus assembly protein, pilin Flp</fullName>
    </submittedName>
</protein>
<keyword evidence="1" id="KW-0472">Membrane</keyword>
<dbReference type="AlphaFoldDB" id="A0A143PV65"/>
<dbReference type="STRING" id="1855912.LuPra_05534"/>
<accession>A0A143PV65</accession>
<evidence type="ECO:0000313" key="3">
    <source>
        <dbReference type="Proteomes" id="UP000076079"/>
    </source>
</evidence>
<dbReference type="EMBL" id="CP015136">
    <property type="protein sequence ID" value="AMY12261.1"/>
    <property type="molecule type" value="Genomic_DNA"/>
</dbReference>
<organism evidence="2 3">
    <name type="scientific">Luteitalea pratensis</name>
    <dbReference type="NCBI Taxonomy" id="1855912"/>
    <lineage>
        <taxon>Bacteria</taxon>
        <taxon>Pseudomonadati</taxon>
        <taxon>Acidobacteriota</taxon>
        <taxon>Vicinamibacteria</taxon>
        <taxon>Vicinamibacterales</taxon>
        <taxon>Vicinamibacteraceae</taxon>
        <taxon>Luteitalea</taxon>
    </lineage>
</organism>
<reference evidence="2 3" key="1">
    <citation type="journal article" date="2016" name="Genome Announc.">
        <title>First Complete Genome Sequence of a Subdivision 6 Acidobacterium Strain.</title>
        <authorList>
            <person name="Huang S."/>
            <person name="Vieira S."/>
            <person name="Bunk B."/>
            <person name="Riedel T."/>
            <person name="Sproer C."/>
            <person name="Overmann J."/>
        </authorList>
    </citation>
    <scope>NUCLEOTIDE SEQUENCE [LARGE SCALE GENOMIC DNA]</scope>
    <source>
        <strain evidence="3">DSM 100886 HEG_-6_39</strain>
    </source>
</reference>
<keyword evidence="1" id="KW-0812">Transmembrane</keyword>
<gene>
    <name evidence="2" type="ORF">LuPra_05534</name>
</gene>
<sequence length="54" mass="5788">MTSRSRLWTDDGGQDLIEYALLAALISVCSIVAIGALGLAIDNYYKTSVEAKIP</sequence>
<dbReference type="KEGG" id="abac:LuPra_05534"/>
<evidence type="ECO:0000256" key="1">
    <source>
        <dbReference type="SAM" id="Phobius"/>
    </source>
</evidence>
<dbReference type="Proteomes" id="UP000076079">
    <property type="component" value="Chromosome"/>
</dbReference>
<name>A0A143PV65_LUTPR</name>
<reference evidence="3" key="2">
    <citation type="submission" date="2016-04" db="EMBL/GenBank/DDBJ databases">
        <title>First Complete Genome Sequence of a Subdivision 6 Acidobacterium.</title>
        <authorList>
            <person name="Huang S."/>
            <person name="Vieira S."/>
            <person name="Bunk B."/>
            <person name="Riedel T."/>
            <person name="Sproeer C."/>
            <person name="Overmann J."/>
        </authorList>
    </citation>
    <scope>NUCLEOTIDE SEQUENCE [LARGE SCALE GENOMIC DNA]</scope>
    <source>
        <strain evidence="3">DSM 100886 HEG_-6_39</strain>
    </source>
</reference>
<keyword evidence="1" id="KW-1133">Transmembrane helix</keyword>
<feature type="transmembrane region" description="Helical" evidence="1">
    <location>
        <begin position="20"/>
        <end position="41"/>
    </location>
</feature>
<keyword evidence="3" id="KW-1185">Reference proteome</keyword>
<proteinExistence type="predicted"/>